<feature type="region of interest" description="Disordered" evidence="1">
    <location>
        <begin position="477"/>
        <end position="502"/>
    </location>
</feature>
<protein>
    <recommendedName>
        <fullName evidence="5">Transmembrane protein</fullName>
    </recommendedName>
</protein>
<feature type="compositionally biased region" description="Gly residues" evidence="1">
    <location>
        <begin position="410"/>
        <end position="419"/>
    </location>
</feature>
<keyword evidence="2" id="KW-1133">Transmembrane helix</keyword>
<feature type="region of interest" description="Disordered" evidence="1">
    <location>
        <begin position="166"/>
        <end position="194"/>
    </location>
</feature>
<name>A0A9W6F7V7_9CHLO</name>
<comment type="caution">
    <text evidence="3">The sequence shown here is derived from an EMBL/GenBank/DDBJ whole genome shotgun (WGS) entry which is preliminary data.</text>
</comment>
<feature type="compositionally biased region" description="Low complexity" evidence="1">
    <location>
        <begin position="383"/>
        <end position="409"/>
    </location>
</feature>
<feature type="region of interest" description="Disordered" evidence="1">
    <location>
        <begin position="309"/>
        <end position="355"/>
    </location>
</feature>
<dbReference type="Proteomes" id="UP001165080">
    <property type="component" value="Unassembled WGS sequence"/>
</dbReference>
<keyword evidence="2" id="KW-0812">Transmembrane</keyword>
<sequence>MRRVLHRASTLAAADAGHWGSSADLRHPKTGGGSTELSEPQTSGEGSTDEALLAASSTRSGDGERLCAALRKGLRDVLLSSLPPRPSLEMEPAGMLSPLATGASAAATAAVGDSTTDPAWADVAGDDVIGAAAVTNPEAAENAATTAMDAGYDGVNTHAKVVTEEVHSSGATAAATRSSSSRPPPRQQALLQQQSKAPSWDLAAWLQQAPTAATDSMALSSGLLFSSGSSRESVPVPLRPQREARRRRRLAAAASGDAAVVRKTELQARLQLYDEALNEMHRVAQVGFVQEAGRSSPVAAARRAASMRRALESSKLPQQKQPGQQRRLMAGNTTDEHKPETAGLASTLSGAESANKQQLPLESLLGLNEVQSQVLAQQAGRRAAASASSSTADDATTTDATADATDGAAGSSGGGGLSGGLQSRMTERWWGSLSSRIQNRQQQTAESTAETTPTAIDYNDFSAPKIVYTSVKSAKVTSTTTSTSSTTPGGTGNGTTTSPYLGPDVAPPALSLSDLDLEMSGDGAAGRPQDHMFSLLQPMLGPSFEGMGRDLAGLTRNMWAALDAVSGSQQVQSWLDIVLEMLNSVAQAPAVCTASDLRRTLIGTRDMPGQWAAAATLRGRGGAALLQMYRSILQTHLIRQLRQLALQVEMTAGAPSRALTELDAALRNASALAVKEPVAGLLQQVFNAVKSTELASLPNNATEAATAAAAAVSPTATATQASRFGSNIQVSDRKTATVYYTLTTRSHAHVLRNLSQGLVATVQVPLPRQTKYFDVRLRGVAVRVLADKNSSVTVQHRTAQVAAPNHAYLDGLGVDMLRACASSLSLPSEDADVAVAAKGPISLYYPDPVAALMGRSVTYNHPVPASYCNVFCPSMGAPTSYVPADGAQSAGLGASLFSPYGSWLLQYRPRAGQAGFVNITTGDNINASDAVDCLTKPCTYFRAEALQLEFNVSYREILSTAFLGSKSSDFFSSPAGEDSDALAAGLLPTSPNTTDPFTPSTKLTNQLTPLADLCSYRTANNSMRPLTALNASYTTITPLALVHRRTGSTSENASFRSSYTIEPSSQVSVSATLDLSGLNTSLQESLMQGNVDPATGLYVYDSDRAKILANAVRSYMFNGPAAGVGRTLIREVIVKAAAAAANGRRRRAAASTFDAAGSDDAAAGADTVATDSVVLEPVTRIRGCHWHSSSREGTVGTAQQAAAAGAANAPLLHAGKGDGGGGDGSGGGDGVPVTGHARLAYRRRRRQLGSVNEVFSVVVTTSELDVVSGNQASGLLNNGDRAESALQEALRAHGIDVSAVNVASVRLVPGDANQLIKSGKKKLSRGAIAGIVVGSVVGAIFLCFCCGCGAYLLSISRSSSKRDGPRWHNPLYT</sequence>
<keyword evidence="2" id="KW-0472">Membrane</keyword>
<evidence type="ECO:0000256" key="2">
    <source>
        <dbReference type="SAM" id="Phobius"/>
    </source>
</evidence>
<gene>
    <name evidence="3" type="primary">PLESTB002288</name>
    <name evidence="3" type="ORF">PLESTB_001502400</name>
</gene>
<feature type="compositionally biased region" description="Polar residues" evidence="1">
    <location>
        <begin position="35"/>
        <end position="46"/>
    </location>
</feature>
<evidence type="ECO:0000313" key="3">
    <source>
        <dbReference type="EMBL" id="GLC59578.1"/>
    </source>
</evidence>
<feature type="compositionally biased region" description="Low complexity" evidence="1">
    <location>
        <begin position="168"/>
        <end position="194"/>
    </location>
</feature>
<proteinExistence type="predicted"/>
<evidence type="ECO:0000313" key="4">
    <source>
        <dbReference type="Proteomes" id="UP001165080"/>
    </source>
</evidence>
<evidence type="ECO:0008006" key="5">
    <source>
        <dbReference type="Google" id="ProtNLM"/>
    </source>
</evidence>
<feature type="compositionally biased region" description="Low complexity" evidence="1">
    <location>
        <begin position="477"/>
        <end position="498"/>
    </location>
</feature>
<organism evidence="3 4">
    <name type="scientific">Pleodorina starrii</name>
    <dbReference type="NCBI Taxonomy" id="330485"/>
    <lineage>
        <taxon>Eukaryota</taxon>
        <taxon>Viridiplantae</taxon>
        <taxon>Chlorophyta</taxon>
        <taxon>core chlorophytes</taxon>
        <taxon>Chlorophyceae</taxon>
        <taxon>CS clade</taxon>
        <taxon>Chlamydomonadales</taxon>
        <taxon>Volvocaceae</taxon>
        <taxon>Pleodorina</taxon>
    </lineage>
</organism>
<feature type="region of interest" description="Disordered" evidence="1">
    <location>
        <begin position="19"/>
        <end position="59"/>
    </location>
</feature>
<feature type="compositionally biased region" description="Polar residues" evidence="1">
    <location>
        <begin position="344"/>
        <end position="355"/>
    </location>
</feature>
<reference evidence="3 4" key="1">
    <citation type="journal article" date="2023" name="Commun. Biol.">
        <title>Reorganization of the ancestral sex-determining regions during the evolution of trioecy in Pleodorina starrii.</title>
        <authorList>
            <person name="Takahashi K."/>
            <person name="Suzuki S."/>
            <person name="Kawai-Toyooka H."/>
            <person name="Yamamoto K."/>
            <person name="Hamaji T."/>
            <person name="Ootsuki R."/>
            <person name="Yamaguchi H."/>
            <person name="Kawachi M."/>
            <person name="Higashiyama T."/>
            <person name="Nozaki H."/>
        </authorList>
    </citation>
    <scope>NUCLEOTIDE SEQUENCE [LARGE SCALE GENOMIC DNA]</scope>
    <source>
        <strain evidence="3 4">NIES-4479</strain>
    </source>
</reference>
<feature type="region of interest" description="Disordered" evidence="1">
    <location>
        <begin position="383"/>
        <end position="422"/>
    </location>
</feature>
<evidence type="ECO:0000256" key="1">
    <source>
        <dbReference type="SAM" id="MobiDB-lite"/>
    </source>
</evidence>
<accession>A0A9W6F7V7</accession>
<keyword evidence="4" id="KW-1185">Reference proteome</keyword>
<feature type="transmembrane region" description="Helical" evidence="2">
    <location>
        <begin position="1327"/>
        <end position="1353"/>
    </location>
</feature>
<dbReference type="EMBL" id="BRXU01000028">
    <property type="protein sequence ID" value="GLC59578.1"/>
    <property type="molecule type" value="Genomic_DNA"/>
</dbReference>
<feature type="compositionally biased region" description="Polar residues" evidence="1">
    <location>
        <begin position="315"/>
        <end position="324"/>
    </location>
</feature>